<dbReference type="GO" id="GO:0005886">
    <property type="term" value="C:plasma membrane"/>
    <property type="evidence" value="ECO:0007669"/>
    <property type="project" value="UniProtKB-SubCell"/>
</dbReference>
<dbReference type="EMBL" id="QJJK01000022">
    <property type="protein sequence ID" value="PXW50926.1"/>
    <property type="molecule type" value="Genomic_DNA"/>
</dbReference>
<feature type="transmembrane region" description="Helical" evidence="6">
    <location>
        <begin position="102"/>
        <end position="121"/>
    </location>
</feature>
<evidence type="ECO:0000256" key="1">
    <source>
        <dbReference type="ARBA" id="ARBA00004651"/>
    </source>
</evidence>
<keyword evidence="8" id="KW-1185">Reference proteome</keyword>
<evidence type="ECO:0000313" key="8">
    <source>
        <dbReference type="Proteomes" id="UP000248021"/>
    </source>
</evidence>
<dbReference type="InterPro" id="IPR001851">
    <property type="entry name" value="ABC_transp_permease"/>
</dbReference>
<evidence type="ECO:0000256" key="6">
    <source>
        <dbReference type="SAM" id="Phobius"/>
    </source>
</evidence>
<keyword evidence="5 6" id="KW-0472">Membrane</keyword>
<protein>
    <submittedName>
        <fullName evidence="7">Branched-chain amino acid transport system permease protein</fullName>
    </submittedName>
</protein>
<evidence type="ECO:0000256" key="3">
    <source>
        <dbReference type="ARBA" id="ARBA00022692"/>
    </source>
</evidence>
<reference evidence="7 8" key="1">
    <citation type="submission" date="2018-05" db="EMBL/GenBank/DDBJ databases">
        <title>Genomic Encyclopedia of Type Strains, Phase IV (KMG-IV): sequencing the most valuable type-strain genomes for metagenomic binning, comparative biology and taxonomic classification.</title>
        <authorList>
            <person name="Goeker M."/>
        </authorList>
    </citation>
    <scope>NUCLEOTIDE SEQUENCE [LARGE SCALE GENOMIC DNA]</scope>
    <source>
        <strain evidence="7 8">DSM 6462</strain>
    </source>
</reference>
<dbReference type="InterPro" id="IPR043428">
    <property type="entry name" value="LivM-like"/>
</dbReference>
<comment type="subcellular location">
    <subcellularLocation>
        <location evidence="1">Cell membrane</location>
        <topology evidence="1">Multi-pass membrane protein</topology>
    </subcellularLocation>
</comment>
<keyword evidence="3 6" id="KW-0812">Transmembrane</keyword>
<gene>
    <name evidence="7" type="ORF">C7450_12237</name>
</gene>
<dbReference type="PANTHER" id="PTHR30482:SF10">
    <property type="entry name" value="HIGH-AFFINITY BRANCHED-CHAIN AMINO ACID TRANSPORT PROTEIN BRAE"/>
    <property type="match status" value="1"/>
</dbReference>
<name>A0A2V3TRY6_9HYPH</name>
<accession>A0A2V3TRY6</accession>
<evidence type="ECO:0000256" key="2">
    <source>
        <dbReference type="ARBA" id="ARBA00022475"/>
    </source>
</evidence>
<dbReference type="Pfam" id="PF02653">
    <property type="entry name" value="BPD_transp_2"/>
    <property type="match status" value="1"/>
</dbReference>
<dbReference type="CDD" id="cd06581">
    <property type="entry name" value="TM_PBP1_LivM_like"/>
    <property type="match status" value="1"/>
</dbReference>
<keyword evidence="4 6" id="KW-1133">Transmembrane helix</keyword>
<feature type="transmembrane region" description="Helical" evidence="6">
    <location>
        <begin position="225"/>
        <end position="244"/>
    </location>
</feature>
<dbReference type="AlphaFoldDB" id="A0A2V3TRY6"/>
<sequence>MAQAAFVGIGAYTAALATDRLHLDHTFSILLGGLLAMTVGWLLSRPLSRLSELYLAMATLAFGIVTYIVFANVSVITGGLDPGITISRFSIFGYRLPRSNDFFWVCWGALVLSAFIASNLASSKTGRALRALKMSEAAAASVGIAVVKEKAFVFAMGAFFAGLSGGLFANVSRSFNAASFNFNYSIDLLMMVIIGSLSRVSGAILGALIITLLPMVLDNFEHGKTLFFGILIIVIIRFAPEGLIDTAVKLAVRLFRRPPSAQKVS</sequence>
<feature type="transmembrane region" description="Helical" evidence="6">
    <location>
        <begin position="189"/>
        <end position="213"/>
    </location>
</feature>
<proteinExistence type="predicted"/>
<feature type="transmembrane region" description="Helical" evidence="6">
    <location>
        <begin position="53"/>
        <end position="73"/>
    </location>
</feature>
<evidence type="ECO:0000313" key="7">
    <source>
        <dbReference type="EMBL" id="PXW50926.1"/>
    </source>
</evidence>
<dbReference type="PANTHER" id="PTHR30482">
    <property type="entry name" value="HIGH-AFFINITY BRANCHED-CHAIN AMINO ACID TRANSPORT SYSTEM PERMEASE"/>
    <property type="match status" value="1"/>
</dbReference>
<evidence type="ECO:0000256" key="4">
    <source>
        <dbReference type="ARBA" id="ARBA00022989"/>
    </source>
</evidence>
<keyword evidence="2" id="KW-1003">Cell membrane</keyword>
<dbReference type="Proteomes" id="UP000248021">
    <property type="component" value="Unassembled WGS sequence"/>
</dbReference>
<comment type="caution">
    <text evidence="7">The sequence shown here is derived from an EMBL/GenBank/DDBJ whole genome shotgun (WGS) entry which is preliminary data.</text>
</comment>
<dbReference type="GO" id="GO:0015658">
    <property type="term" value="F:branched-chain amino acid transmembrane transporter activity"/>
    <property type="evidence" value="ECO:0007669"/>
    <property type="project" value="InterPro"/>
</dbReference>
<feature type="transmembrane region" description="Helical" evidence="6">
    <location>
        <begin position="151"/>
        <end position="169"/>
    </location>
</feature>
<evidence type="ECO:0000256" key="5">
    <source>
        <dbReference type="ARBA" id="ARBA00023136"/>
    </source>
</evidence>
<organism evidence="7 8">
    <name type="scientific">Chelatococcus asaccharovorans</name>
    <dbReference type="NCBI Taxonomy" id="28210"/>
    <lineage>
        <taxon>Bacteria</taxon>
        <taxon>Pseudomonadati</taxon>
        <taxon>Pseudomonadota</taxon>
        <taxon>Alphaproteobacteria</taxon>
        <taxon>Hyphomicrobiales</taxon>
        <taxon>Chelatococcaceae</taxon>
        <taxon>Chelatococcus</taxon>
    </lineage>
</organism>
<feature type="transmembrane region" description="Helical" evidence="6">
    <location>
        <begin position="27"/>
        <end position="44"/>
    </location>
</feature>